<feature type="domain" description="RNA polymerase sigma factor 70 region 4 type 2" evidence="1">
    <location>
        <begin position="113"/>
        <end position="158"/>
    </location>
</feature>
<dbReference type="AlphaFoldDB" id="F8FMB0"/>
<dbReference type="KEGG" id="pms:KNP414_00293"/>
<dbReference type="HOGENOM" id="CLU_1439766_0_0_9"/>
<proteinExistence type="predicted"/>
<accession>F8FMB0</accession>
<reference evidence="3" key="1">
    <citation type="submission" date="2011-06" db="EMBL/GenBank/DDBJ databases">
        <title>Complete genome sequence of Paenibacillus mucilaginosus KNP414.</title>
        <authorList>
            <person name="Wang J."/>
            <person name="Hu S."/>
            <person name="Hu X."/>
            <person name="Zhang B."/>
            <person name="Dong D."/>
            <person name="Zhang S."/>
            <person name="Zhao K."/>
            <person name="Wu D."/>
        </authorList>
    </citation>
    <scope>NUCLEOTIDE SEQUENCE [LARGE SCALE GENOMIC DNA]</scope>
    <source>
        <strain evidence="3">KNP414</strain>
    </source>
</reference>
<dbReference type="InterPro" id="IPR013249">
    <property type="entry name" value="RNA_pol_sigma70_r4_t2"/>
</dbReference>
<dbReference type="Proteomes" id="UP000006620">
    <property type="component" value="Chromosome"/>
</dbReference>
<name>F8FMB0_PAEMK</name>
<dbReference type="GO" id="GO:0003677">
    <property type="term" value="F:DNA binding"/>
    <property type="evidence" value="ECO:0007669"/>
    <property type="project" value="InterPro"/>
</dbReference>
<gene>
    <name evidence="2" type="ordered locus">KNP414_00293</name>
</gene>
<dbReference type="EMBL" id="CP002869">
    <property type="protein sequence ID" value="AEI38918.1"/>
    <property type="molecule type" value="Genomic_DNA"/>
</dbReference>
<evidence type="ECO:0000313" key="3">
    <source>
        <dbReference type="Proteomes" id="UP000006620"/>
    </source>
</evidence>
<protein>
    <recommendedName>
        <fullName evidence="1">RNA polymerase sigma factor 70 region 4 type 2 domain-containing protein</fullName>
    </recommendedName>
</protein>
<dbReference type="InterPro" id="IPR036388">
    <property type="entry name" value="WH-like_DNA-bd_sf"/>
</dbReference>
<dbReference type="RefSeq" id="WP_013914084.1">
    <property type="nucleotide sequence ID" value="NC_015690.1"/>
</dbReference>
<dbReference type="InterPro" id="IPR013324">
    <property type="entry name" value="RNA_pol_sigma_r3/r4-like"/>
</dbReference>
<organism evidence="2 3">
    <name type="scientific">Paenibacillus mucilaginosus (strain KNP414)</name>
    <dbReference type="NCBI Taxonomy" id="1036673"/>
    <lineage>
        <taxon>Bacteria</taxon>
        <taxon>Bacillati</taxon>
        <taxon>Bacillota</taxon>
        <taxon>Bacilli</taxon>
        <taxon>Bacillales</taxon>
        <taxon>Paenibacillaceae</taxon>
        <taxon>Paenibacillus</taxon>
    </lineage>
</organism>
<dbReference type="PATRIC" id="fig|1036673.3.peg.251"/>
<evidence type="ECO:0000313" key="2">
    <source>
        <dbReference type="EMBL" id="AEI38918.1"/>
    </source>
</evidence>
<dbReference type="GO" id="GO:0006352">
    <property type="term" value="P:DNA-templated transcription initiation"/>
    <property type="evidence" value="ECO:0007669"/>
    <property type="project" value="InterPro"/>
</dbReference>
<reference evidence="2 3" key="2">
    <citation type="journal article" date="2013" name="Genome Announc.">
        <title>Genome Sequence of Growth-Improving Paenibacillus mucilaginosus Strain KNP414.</title>
        <authorList>
            <person name="Lu J.J."/>
            <person name="Wang J.F."/>
            <person name="Hu X.F."/>
        </authorList>
    </citation>
    <scope>NUCLEOTIDE SEQUENCE [LARGE SCALE GENOMIC DNA]</scope>
    <source>
        <strain evidence="2 3">KNP414</strain>
    </source>
</reference>
<sequence length="188" mass="20523">MDHRFPGDPRAGACRLPDGYAILAERYANAALSAAVNVTGDWPAARAAVRAVLANAARKKAELPPPHEVGRWLYLQARREALRMRRKEGLPGWSMSRAEAAEAALPGGAAPYEALGRIQEQDRGLFLLHELGGLGEVEIARAVNLTLNAVRVRLRRTERRWDSASLAAVCRSLAARRLPRGWASAMAE</sequence>
<dbReference type="SUPFAM" id="SSF88659">
    <property type="entry name" value="Sigma3 and sigma4 domains of RNA polymerase sigma factors"/>
    <property type="match status" value="1"/>
</dbReference>
<dbReference type="Gene3D" id="1.10.10.10">
    <property type="entry name" value="Winged helix-like DNA-binding domain superfamily/Winged helix DNA-binding domain"/>
    <property type="match status" value="1"/>
</dbReference>
<dbReference type="Gene3D" id="1.10.1740.10">
    <property type="match status" value="1"/>
</dbReference>
<dbReference type="Pfam" id="PF08281">
    <property type="entry name" value="Sigma70_r4_2"/>
    <property type="match status" value="1"/>
</dbReference>
<dbReference type="GO" id="GO:0016987">
    <property type="term" value="F:sigma factor activity"/>
    <property type="evidence" value="ECO:0007669"/>
    <property type="project" value="InterPro"/>
</dbReference>
<evidence type="ECO:0000259" key="1">
    <source>
        <dbReference type="Pfam" id="PF08281"/>
    </source>
</evidence>